<sequence length="164" mass="17575">CRHVREQLIFAESGAVSGDMRYLVLLLVFSSTLEALGPRLVDFVNNCGERIQVVKQASIISSESEAALLEPGQNFTGNFSIGVVATSFTKGAAGLTQVSFRSFLVDRIELDVRKGFDTAVKVEASGVDTVLTCSDANCCGDSNLLEAIVPAIPYNGDYKITFCP</sequence>
<dbReference type="AlphaFoldDB" id="A0AAN5CR33"/>
<gene>
    <name evidence="1" type="ORF">PMAYCL1PPCAC_19271</name>
</gene>
<evidence type="ECO:0000313" key="1">
    <source>
        <dbReference type="EMBL" id="GMR49076.1"/>
    </source>
</evidence>
<protein>
    <submittedName>
        <fullName evidence="1">Uncharacterized protein</fullName>
    </submittedName>
</protein>
<proteinExistence type="predicted"/>
<organism evidence="1 2">
    <name type="scientific">Pristionchus mayeri</name>
    <dbReference type="NCBI Taxonomy" id="1317129"/>
    <lineage>
        <taxon>Eukaryota</taxon>
        <taxon>Metazoa</taxon>
        <taxon>Ecdysozoa</taxon>
        <taxon>Nematoda</taxon>
        <taxon>Chromadorea</taxon>
        <taxon>Rhabditida</taxon>
        <taxon>Rhabditina</taxon>
        <taxon>Diplogasteromorpha</taxon>
        <taxon>Diplogasteroidea</taxon>
        <taxon>Neodiplogasteridae</taxon>
        <taxon>Pristionchus</taxon>
    </lineage>
</organism>
<feature type="non-terminal residue" evidence="1">
    <location>
        <position position="1"/>
    </location>
</feature>
<dbReference type="Proteomes" id="UP001328107">
    <property type="component" value="Unassembled WGS sequence"/>
</dbReference>
<comment type="caution">
    <text evidence="1">The sequence shown here is derived from an EMBL/GenBank/DDBJ whole genome shotgun (WGS) entry which is preliminary data.</text>
</comment>
<name>A0AAN5CR33_9BILA</name>
<evidence type="ECO:0000313" key="2">
    <source>
        <dbReference type="Proteomes" id="UP001328107"/>
    </source>
</evidence>
<accession>A0AAN5CR33</accession>
<dbReference type="EMBL" id="BTRK01000004">
    <property type="protein sequence ID" value="GMR49076.1"/>
    <property type="molecule type" value="Genomic_DNA"/>
</dbReference>
<reference evidence="2" key="1">
    <citation type="submission" date="2022-10" db="EMBL/GenBank/DDBJ databases">
        <title>Genome assembly of Pristionchus species.</title>
        <authorList>
            <person name="Yoshida K."/>
            <person name="Sommer R.J."/>
        </authorList>
    </citation>
    <scope>NUCLEOTIDE SEQUENCE [LARGE SCALE GENOMIC DNA]</scope>
    <source>
        <strain evidence="2">RS5460</strain>
    </source>
</reference>
<keyword evidence="2" id="KW-1185">Reference proteome</keyword>